<keyword evidence="10" id="KW-0143">Chaperone</keyword>
<keyword evidence="8 18" id="KW-1133">Transmembrane helix</keyword>
<feature type="transmembrane region" description="Helical" evidence="18">
    <location>
        <begin position="36"/>
        <end position="56"/>
    </location>
</feature>
<dbReference type="RefSeq" id="WP_346114768.1">
    <property type="nucleotide sequence ID" value="NZ_BONF01000068.1"/>
</dbReference>
<sequence>MMDWIYTIVSKVLLFWHGLFDKLWGDGQWLRTNWDWVLAIVFLVLTVRAVLFPLFVKQIRSQRAMQALQPQLKALQEKHKGDKETLQREMMELYRREKANPLMGCLPLLIQMPIFLGVFHVIKRLGTGTSDETLYGWTAAQFQSGMQAELFGVSIGAVFTDGGLAAVLCGVLGVVMIFTTYLTSRQMILKTGWSEDPTQRTMQKLMLYGIPATLIISAVAFPLGLIIYWTTTNLFSLGQQMWVLKKYPPPKMAGGKAEPKVIDPEVAKALAPKVGAKPANSPKRKSVKKNVG</sequence>
<evidence type="ECO:0000256" key="12">
    <source>
        <dbReference type="ARBA" id="ARBA00026028"/>
    </source>
</evidence>
<evidence type="ECO:0000256" key="7">
    <source>
        <dbReference type="ARBA" id="ARBA00022927"/>
    </source>
</evidence>
<protein>
    <recommendedName>
        <fullName evidence="3">Membrane protein insertase YidC</fullName>
    </recommendedName>
    <alternativeName>
        <fullName evidence="15">Foldase YidC</fullName>
    </alternativeName>
    <alternativeName>
        <fullName evidence="14">Membrane integrase YidC</fullName>
    </alternativeName>
    <alternativeName>
        <fullName evidence="13">Membrane protein YidC</fullName>
    </alternativeName>
</protein>
<evidence type="ECO:0000259" key="19">
    <source>
        <dbReference type="Pfam" id="PF02096"/>
    </source>
</evidence>
<feature type="compositionally biased region" description="Basic residues" evidence="17">
    <location>
        <begin position="282"/>
        <end position="292"/>
    </location>
</feature>
<dbReference type="Pfam" id="PF02096">
    <property type="entry name" value="60KD_IMP"/>
    <property type="match status" value="1"/>
</dbReference>
<evidence type="ECO:0000256" key="5">
    <source>
        <dbReference type="ARBA" id="ARBA00022475"/>
    </source>
</evidence>
<comment type="function">
    <text evidence="11">Required for the insertion and/or proper folding and/or complex formation of integral membrane proteins into the membrane. Involved in integration of membrane proteins that insert both dependently and independently of the Sec translocase complex, as well as at least some lipoproteins. Aids folding of multispanning membrane proteins.</text>
</comment>
<keyword evidence="7" id="KW-0653">Protein transport</keyword>
<comment type="subunit">
    <text evidence="12">Interacts with the Sec translocase complex via SecD. Specifically interacts with transmembrane segments of nascent integral membrane proteins during membrane integration.</text>
</comment>
<feature type="transmembrane region" description="Helical" evidence="18">
    <location>
        <begin position="101"/>
        <end position="122"/>
    </location>
</feature>
<name>A0A8J3NNR2_9ACTN</name>
<organism evidence="20 21">
    <name type="scientific">Catellatospora bangladeshensis</name>
    <dbReference type="NCBI Taxonomy" id="310355"/>
    <lineage>
        <taxon>Bacteria</taxon>
        <taxon>Bacillati</taxon>
        <taxon>Actinomycetota</taxon>
        <taxon>Actinomycetes</taxon>
        <taxon>Micromonosporales</taxon>
        <taxon>Micromonosporaceae</taxon>
        <taxon>Catellatospora</taxon>
    </lineage>
</organism>
<evidence type="ECO:0000256" key="13">
    <source>
        <dbReference type="ARBA" id="ARBA00031538"/>
    </source>
</evidence>
<proteinExistence type="inferred from homology"/>
<evidence type="ECO:0000256" key="16">
    <source>
        <dbReference type="RuleBase" id="RU003945"/>
    </source>
</evidence>
<dbReference type="EMBL" id="BONF01000068">
    <property type="protein sequence ID" value="GIF86383.1"/>
    <property type="molecule type" value="Genomic_DNA"/>
</dbReference>
<evidence type="ECO:0000256" key="11">
    <source>
        <dbReference type="ARBA" id="ARBA00025034"/>
    </source>
</evidence>
<dbReference type="NCBIfam" id="TIGR03592">
    <property type="entry name" value="yidC_oxa1_cterm"/>
    <property type="match status" value="1"/>
</dbReference>
<keyword evidence="5" id="KW-1003">Cell membrane</keyword>
<dbReference type="InterPro" id="IPR001708">
    <property type="entry name" value="YidC/ALB3/OXA1/COX18"/>
</dbReference>
<dbReference type="GO" id="GO:0032977">
    <property type="term" value="F:membrane insertase activity"/>
    <property type="evidence" value="ECO:0007669"/>
    <property type="project" value="InterPro"/>
</dbReference>
<feature type="region of interest" description="Disordered" evidence="17">
    <location>
        <begin position="273"/>
        <end position="292"/>
    </location>
</feature>
<evidence type="ECO:0000313" key="20">
    <source>
        <dbReference type="EMBL" id="GIF86383.1"/>
    </source>
</evidence>
<evidence type="ECO:0000256" key="3">
    <source>
        <dbReference type="ARBA" id="ARBA00015325"/>
    </source>
</evidence>
<evidence type="ECO:0000256" key="15">
    <source>
        <dbReference type="ARBA" id="ARBA00033342"/>
    </source>
</evidence>
<dbReference type="CDD" id="cd20070">
    <property type="entry name" value="5TM_YidC_Alb3"/>
    <property type="match status" value="1"/>
</dbReference>
<evidence type="ECO:0000256" key="18">
    <source>
        <dbReference type="SAM" id="Phobius"/>
    </source>
</evidence>
<dbReference type="InterPro" id="IPR047196">
    <property type="entry name" value="YidC_ALB_C"/>
</dbReference>
<dbReference type="AlphaFoldDB" id="A0A8J3NNR2"/>
<feature type="domain" description="Membrane insertase YidC/Oxa/ALB C-terminal" evidence="19">
    <location>
        <begin position="36"/>
        <end position="243"/>
    </location>
</feature>
<reference evidence="20 21" key="1">
    <citation type="submission" date="2021-01" db="EMBL/GenBank/DDBJ databases">
        <title>Whole genome shotgun sequence of Catellatospora bangladeshensis NBRC 107357.</title>
        <authorList>
            <person name="Komaki H."/>
            <person name="Tamura T."/>
        </authorList>
    </citation>
    <scope>NUCLEOTIDE SEQUENCE [LARGE SCALE GENOMIC DNA]</scope>
    <source>
        <strain evidence="20 21">NBRC 107357</strain>
    </source>
</reference>
<dbReference type="PANTHER" id="PTHR12428:SF65">
    <property type="entry name" value="CYTOCHROME C OXIDASE ASSEMBLY PROTEIN COX18, MITOCHONDRIAL"/>
    <property type="match status" value="1"/>
</dbReference>
<dbReference type="PANTHER" id="PTHR12428">
    <property type="entry name" value="OXA1"/>
    <property type="match status" value="1"/>
</dbReference>
<gene>
    <name evidence="20" type="ORF">Cba03nite_77320</name>
</gene>
<keyword evidence="9 18" id="KW-0472">Membrane</keyword>
<evidence type="ECO:0000256" key="8">
    <source>
        <dbReference type="ARBA" id="ARBA00022989"/>
    </source>
</evidence>
<keyword evidence="4" id="KW-0813">Transport</keyword>
<dbReference type="InterPro" id="IPR028055">
    <property type="entry name" value="YidC/Oxa/ALB_C"/>
</dbReference>
<evidence type="ECO:0000256" key="6">
    <source>
        <dbReference type="ARBA" id="ARBA00022692"/>
    </source>
</evidence>
<comment type="caution">
    <text evidence="20">The sequence shown here is derived from an EMBL/GenBank/DDBJ whole genome shotgun (WGS) entry which is preliminary data.</text>
</comment>
<evidence type="ECO:0000256" key="1">
    <source>
        <dbReference type="ARBA" id="ARBA00004651"/>
    </source>
</evidence>
<comment type="similarity">
    <text evidence="2">Belongs to the OXA1/ALB3/YidC family. Type 1 subfamily.</text>
</comment>
<feature type="transmembrane region" description="Helical" evidence="18">
    <location>
        <begin position="205"/>
        <end position="229"/>
    </location>
</feature>
<keyword evidence="21" id="KW-1185">Reference proteome</keyword>
<keyword evidence="6 16" id="KW-0812">Transmembrane</keyword>
<evidence type="ECO:0000256" key="17">
    <source>
        <dbReference type="SAM" id="MobiDB-lite"/>
    </source>
</evidence>
<evidence type="ECO:0000256" key="2">
    <source>
        <dbReference type="ARBA" id="ARBA00010527"/>
    </source>
</evidence>
<evidence type="ECO:0000256" key="9">
    <source>
        <dbReference type="ARBA" id="ARBA00023136"/>
    </source>
</evidence>
<accession>A0A8J3NNR2</accession>
<feature type="transmembrane region" description="Helical" evidence="18">
    <location>
        <begin position="164"/>
        <end position="184"/>
    </location>
</feature>
<evidence type="ECO:0000256" key="4">
    <source>
        <dbReference type="ARBA" id="ARBA00022448"/>
    </source>
</evidence>
<dbReference type="GO" id="GO:0005886">
    <property type="term" value="C:plasma membrane"/>
    <property type="evidence" value="ECO:0007669"/>
    <property type="project" value="UniProtKB-SubCell"/>
</dbReference>
<evidence type="ECO:0000256" key="14">
    <source>
        <dbReference type="ARBA" id="ARBA00033245"/>
    </source>
</evidence>
<dbReference type="Proteomes" id="UP000601223">
    <property type="component" value="Unassembled WGS sequence"/>
</dbReference>
<dbReference type="GO" id="GO:0051205">
    <property type="term" value="P:protein insertion into membrane"/>
    <property type="evidence" value="ECO:0007669"/>
    <property type="project" value="TreeGrafter"/>
</dbReference>
<evidence type="ECO:0000313" key="21">
    <source>
        <dbReference type="Proteomes" id="UP000601223"/>
    </source>
</evidence>
<comment type="subcellular location">
    <subcellularLocation>
        <location evidence="1">Cell membrane</location>
        <topology evidence="1">Multi-pass membrane protein</topology>
    </subcellularLocation>
    <subcellularLocation>
        <location evidence="16">Membrane</location>
        <topology evidence="16">Multi-pass membrane protein</topology>
    </subcellularLocation>
</comment>
<dbReference type="GO" id="GO:0015031">
    <property type="term" value="P:protein transport"/>
    <property type="evidence" value="ECO:0007669"/>
    <property type="project" value="UniProtKB-KW"/>
</dbReference>
<evidence type="ECO:0000256" key="10">
    <source>
        <dbReference type="ARBA" id="ARBA00023186"/>
    </source>
</evidence>